<dbReference type="PANTHER" id="PTHR33286">
    <property type="entry name" value="BIFUNCTIONAL INHIBITOR/LIPID-TRANSFER PROTEIN/SEED STORAGE 2S ALBUMIN SUPERFAMILY PROTEIN"/>
    <property type="match status" value="1"/>
</dbReference>
<dbReference type="PANTHER" id="PTHR33286:SF32">
    <property type="entry name" value="BIFUNCTIONAL INHIBITOR_PLANT LIPID TRANSFER PROTEIN_SEED STORAGE HELICAL DOMAIN-CONTAINING PROTEIN"/>
    <property type="match status" value="1"/>
</dbReference>
<reference evidence="4" key="1">
    <citation type="submission" date="2025-08" db="UniProtKB">
        <authorList>
            <consortium name="RefSeq"/>
        </authorList>
    </citation>
    <scope>IDENTIFICATION</scope>
</reference>
<evidence type="ECO:0000313" key="4">
    <source>
        <dbReference type="RefSeq" id="XP_010912869.1"/>
    </source>
</evidence>
<dbReference type="InParanoid" id="A0A6I9QT14"/>
<dbReference type="OrthoDB" id="657519at2759"/>
<dbReference type="AlphaFoldDB" id="A0A6I9QT14"/>
<dbReference type="RefSeq" id="XP_010912869.1">
    <property type="nucleotide sequence ID" value="XM_010914567.1"/>
</dbReference>
<dbReference type="InterPro" id="IPR036312">
    <property type="entry name" value="Bifun_inhib/LTP/seed_sf"/>
</dbReference>
<protein>
    <submittedName>
        <fullName evidence="4">Uncharacterized protein LOC105038688</fullName>
    </submittedName>
</protein>
<feature type="signal peptide" evidence="1">
    <location>
        <begin position="1"/>
        <end position="27"/>
    </location>
</feature>
<evidence type="ECO:0000259" key="2">
    <source>
        <dbReference type="Pfam" id="PF14368"/>
    </source>
</evidence>
<dbReference type="KEGG" id="egu:105038688"/>
<dbReference type="Pfam" id="PF14368">
    <property type="entry name" value="LTP_2"/>
    <property type="match status" value="1"/>
</dbReference>
<evidence type="ECO:0000313" key="3">
    <source>
        <dbReference type="Proteomes" id="UP000504607"/>
    </source>
</evidence>
<gene>
    <name evidence="4" type="primary">LOC105038688</name>
</gene>
<evidence type="ECO:0000256" key="1">
    <source>
        <dbReference type="SAM" id="SignalP"/>
    </source>
</evidence>
<feature type="domain" description="Bifunctional inhibitor/plant lipid transfer protein/seed storage helical" evidence="2">
    <location>
        <begin position="15"/>
        <end position="104"/>
    </location>
</feature>
<keyword evidence="3" id="KW-1185">Reference proteome</keyword>
<organism evidence="3 4">
    <name type="scientific">Elaeis guineensis var. tenera</name>
    <name type="common">Oil palm</name>
    <dbReference type="NCBI Taxonomy" id="51953"/>
    <lineage>
        <taxon>Eukaryota</taxon>
        <taxon>Viridiplantae</taxon>
        <taxon>Streptophyta</taxon>
        <taxon>Embryophyta</taxon>
        <taxon>Tracheophyta</taxon>
        <taxon>Spermatophyta</taxon>
        <taxon>Magnoliopsida</taxon>
        <taxon>Liliopsida</taxon>
        <taxon>Arecaceae</taxon>
        <taxon>Arecoideae</taxon>
        <taxon>Cocoseae</taxon>
        <taxon>Elaeidinae</taxon>
        <taxon>Elaeis</taxon>
    </lineage>
</organism>
<feature type="chain" id="PRO_5026795090" evidence="1">
    <location>
        <begin position="28"/>
        <end position="110"/>
    </location>
</feature>
<proteinExistence type="predicted"/>
<dbReference type="SUPFAM" id="SSF47699">
    <property type="entry name" value="Bifunctional inhibitor/lipid-transfer protein/seed storage 2S albumin"/>
    <property type="match status" value="1"/>
</dbReference>
<dbReference type="Proteomes" id="UP000504607">
    <property type="component" value="Chromosome 2"/>
</dbReference>
<accession>A0A6I9QT14</accession>
<keyword evidence="1" id="KW-0732">Signal</keyword>
<sequence length="110" mass="11669">MEKSSRAVALMLVLVVVAAAAVIPVHAGMSPAACKAERRVGINACKAVLYGQLPSPQCCERVRVSHVECVCPLVTPKLAALVDVDRAIRLIEGCGRRVPHHFKCGSLTTP</sequence>
<dbReference type="GeneID" id="105038688"/>
<dbReference type="Gene3D" id="1.10.110.10">
    <property type="entry name" value="Plant lipid-transfer and hydrophobic proteins"/>
    <property type="match status" value="1"/>
</dbReference>
<dbReference type="InterPro" id="IPR016140">
    <property type="entry name" value="Bifunc_inhib/LTP/seed_store"/>
</dbReference>
<name>A0A6I9QT14_ELAGV</name>